<keyword evidence="2" id="KW-1185">Reference proteome</keyword>
<proteinExistence type="predicted"/>
<name>A0AC60QB49_IXOPE</name>
<gene>
    <name evidence="1" type="ORF">HPB47_022056</name>
</gene>
<protein>
    <submittedName>
        <fullName evidence="1">Uncharacterized protein</fullName>
    </submittedName>
</protein>
<evidence type="ECO:0000313" key="2">
    <source>
        <dbReference type="Proteomes" id="UP000805193"/>
    </source>
</evidence>
<accession>A0AC60QB49</accession>
<sequence length="100" mass="10435">GGRGLCPHGDGPLVTQLAAVVAPSDSPTGIVAETRPKCRTVGRRKAGGVLKKCPRSLGDADADPAEAIEVESTEKAEICLAPFDEPTRRRDTVDPFIVGL</sequence>
<comment type="caution">
    <text evidence="1">The sequence shown here is derived from an EMBL/GenBank/DDBJ whole genome shotgun (WGS) entry which is preliminary data.</text>
</comment>
<reference evidence="1 2" key="1">
    <citation type="journal article" date="2020" name="Cell">
        <title>Large-Scale Comparative Analyses of Tick Genomes Elucidate Their Genetic Diversity and Vector Capacities.</title>
        <authorList>
            <consortium name="Tick Genome and Microbiome Consortium (TIGMIC)"/>
            <person name="Jia N."/>
            <person name="Wang J."/>
            <person name="Shi W."/>
            <person name="Du L."/>
            <person name="Sun Y."/>
            <person name="Zhan W."/>
            <person name="Jiang J.F."/>
            <person name="Wang Q."/>
            <person name="Zhang B."/>
            <person name="Ji P."/>
            <person name="Bell-Sakyi L."/>
            <person name="Cui X.M."/>
            <person name="Yuan T.T."/>
            <person name="Jiang B.G."/>
            <person name="Yang W.F."/>
            <person name="Lam T.T."/>
            <person name="Chang Q.C."/>
            <person name="Ding S.J."/>
            <person name="Wang X.J."/>
            <person name="Zhu J.G."/>
            <person name="Ruan X.D."/>
            <person name="Zhao L."/>
            <person name="Wei J.T."/>
            <person name="Ye R.Z."/>
            <person name="Que T.C."/>
            <person name="Du C.H."/>
            <person name="Zhou Y.H."/>
            <person name="Cheng J.X."/>
            <person name="Dai P.F."/>
            <person name="Guo W.B."/>
            <person name="Han X.H."/>
            <person name="Huang E.J."/>
            <person name="Li L.F."/>
            <person name="Wei W."/>
            <person name="Gao Y.C."/>
            <person name="Liu J.Z."/>
            <person name="Shao H.Z."/>
            <person name="Wang X."/>
            <person name="Wang C.C."/>
            <person name="Yang T.C."/>
            <person name="Huo Q.B."/>
            <person name="Li W."/>
            <person name="Chen H.Y."/>
            <person name="Chen S.E."/>
            <person name="Zhou L.G."/>
            <person name="Ni X.B."/>
            <person name="Tian J.H."/>
            <person name="Sheng Y."/>
            <person name="Liu T."/>
            <person name="Pan Y.S."/>
            <person name="Xia L.Y."/>
            <person name="Li J."/>
            <person name="Zhao F."/>
            <person name="Cao W.C."/>
        </authorList>
    </citation>
    <scope>NUCLEOTIDE SEQUENCE [LARGE SCALE GENOMIC DNA]</scope>
    <source>
        <strain evidence="1">Iper-2018</strain>
    </source>
</reference>
<organism evidence="1 2">
    <name type="scientific">Ixodes persulcatus</name>
    <name type="common">Taiga tick</name>
    <dbReference type="NCBI Taxonomy" id="34615"/>
    <lineage>
        <taxon>Eukaryota</taxon>
        <taxon>Metazoa</taxon>
        <taxon>Ecdysozoa</taxon>
        <taxon>Arthropoda</taxon>
        <taxon>Chelicerata</taxon>
        <taxon>Arachnida</taxon>
        <taxon>Acari</taxon>
        <taxon>Parasitiformes</taxon>
        <taxon>Ixodida</taxon>
        <taxon>Ixodoidea</taxon>
        <taxon>Ixodidae</taxon>
        <taxon>Ixodinae</taxon>
        <taxon>Ixodes</taxon>
    </lineage>
</organism>
<evidence type="ECO:0000313" key="1">
    <source>
        <dbReference type="EMBL" id="KAG0431137.1"/>
    </source>
</evidence>
<feature type="non-terminal residue" evidence="1">
    <location>
        <position position="1"/>
    </location>
</feature>
<dbReference type="Proteomes" id="UP000805193">
    <property type="component" value="Unassembled WGS sequence"/>
</dbReference>
<dbReference type="EMBL" id="JABSTQ010009252">
    <property type="protein sequence ID" value="KAG0431137.1"/>
    <property type="molecule type" value="Genomic_DNA"/>
</dbReference>